<reference evidence="2" key="1">
    <citation type="submission" date="2022-01" db="EMBL/GenBank/DDBJ databases">
        <authorList>
            <person name="Jo J.-H."/>
            <person name="Im W.-T."/>
        </authorList>
    </citation>
    <scope>NUCLEOTIDE SEQUENCE</scope>
    <source>
        <strain evidence="2">I2-34</strain>
    </source>
</reference>
<dbReference type="Gene3D" id="3.40.190.10">
    <property type="entry name" value="Periplasmic binding protein-like II"/>
    <property type="match status" value="2"/>
</dbReference>
<organism evidence="2 3">
    <name type="scientific">Arthrobacter hankyongi</name>
    <dbReference type="NCBI Taxonomy" id="2904801"/>
    <lineage>
        <taxon>Bacteria</taxon>
        <taxon>Bacillati</taxon>
        <taxon>Actinomycetota</taxon>
        <taxon>Actinomycetes</taxon>
        <taxon>Micrococcales</taxon>
        <taxon>Micrococcaceae</taxon>
        <taxon>Arthrobacter</taxon>
    </lineage>
</organism>
<proteinExistence type="predicted"/>
<dbReference type="InterPro" id="IPR015168">
    <property type="entry name" value="SsuA/THI5"/>
</dbReference>
<dbReference type="PANTHER" id="PTHR30024">
    <property type="entry name" value="ALIPHATIC SULFONATES-BINDING PROTEIN-RELATED"/>
    <property type="match status" value="1"/>
</dbReference>
<evidence type="ECO:0000313" key="3">
    <source>
        <dbReference type="Proteomes" id="UP001165368"/>
    </source>
</evidence>
<feature type="domain" description="SsuA/THI5-like" evidence="1">
    <location>
        <begin position="62"/>
        <end position="213"/>
    </location>
</feature>
<dbReference type="Proteomes" id="UP001165368">
    <property type="component" value="Unassembled WGS sequence"/>
</dbReference>
<dbReference type="RefSeq" id="WP_237818746.1">
    <property type="nucleotide sequence ID" value="NZ_JAKLTQ010000002.1"/>
</dbReference>
<accession>A0ABS9L3V0</accession>
<evidence type="ECO:0000313" key="2">
    <source>
        <dbReference type="EMBL" id="MCG2621311.1"/>
    </source>
</evidence>
<protein>
    <submittedName>
        <fullName evidence="2">ABC transporter substrate-binding protein</fullName>
    </submittedName>
</protein>
<name>A0ABS9L3V0_9MICC</name>
<comment type="caution">
    <text evidence="2">The sequence shown here is derived from an EMBL/GenBank/DDBJ whole genome shotgun (WGS) entry which is preliminary data.</text>
</comment>
<dbReference type="SUPFAM" id="SSF53850">
    <property type="entry name" value="Periplasmic binding protein-like II"/>
    <property type="match status" value="1"/>
</dbReference>
<gene>
    <name evidence="2" type="ORF">LVY72_05210</name>
</gene>
<dbReference type="EMBL" id="JAKLTQ010000002">
    <property type="protein sequence ID" value="MCG2621311.1"/>
    <property type="molecule type" value="Genomic_DNA"/>
</dbReference>
<sequence>MTAAAIGLAGCGVAGGSGATENKAAADIFAAVNSEDPLAPVPLKEKQTLKVAVTTLISSYGAFLAANELGEFNKENLDVEVQIVPVQDAQVLLNQGRVDVALTGFSPGVLNLIDSGGDVKAVFPGGQRLAESTQGWYVNRQIFGSDGKFDPEDLKGATLGAPGGSSTGAMGYFFNAMREKGTDLKLDDIKFENLAVPDAVAALQRGALDVAYASAPFNVALQDDDCCEFIPNAIPTTTTVYTWFGKKLREDSPEAGLAFVRAMARTTMEDLQGDYRKDRTVLAALSEGLETPVEDLARLEPSVFDPELDLTVKNLEVYEGYYDELNALQYEDPLAVDEVYDSRFTEALTK</sequence>
<keyword evidence="3" id="KW-1185">Reference proteome</keyword>
<dbReference type="Pfam" id="PF09084">
    <property type="entry name" value="NMT1"/>
    <property type="match status" value="1"/>
</dbReference>
<evidence type="ECO:0000259" key="1">
    <source>
        <dbReference type="Pfam" id="PF09084"/>
    </source>
</evidence>